<protein>
    <submittedName>
        <fullName evidence="2">Uncharacterized protein LOC111371195</fullName>
    </submittedName>
</protein>
<feature type="transmembrane region" description="Helical" evidence="1">
    <location>
        <begin position="12"/>
        <end position="31"/>
    </location>
</feature>
<keyword evidence="1" id="KW-0812">Transmembrane</keyword>
<dbReference type="PANTHER" id="PTHR33430">
    <property type="entry name" value="MATERNAL EFFECT EMBRYO ARREST PROTEIN"/>
    <property type="match status" value="1"/>
</dbReference>
<accession>A0A8S0PW12</accession>
<organism evidence="2 3">
    <name type="scientific">Olea europaea subsp. europaea</name>
    <dbReference type="NCBI Taxonomy" id="158383"/>
    <lineage>
        <taxon>Eukaryota</taxon>
        <taxon>Viridiplantae</taxon>
        <taxon>Streptophyta</taxon>
        <taxon>Embryophyta</taxon>
        <taxon>Tracheophyta</taxon>
        <taxon>Spermatophyta</taxon>
        <taxon>Magnoliopsida</taxon>
        <taxon>eudicotyledons</taxon>
        <taxon>Gunneridae</taxon>
        <taxon>Pentapetalae</taxon>
        <taxon>asterids</taxon>
        <taxon>lamiids</taxon>
        <taxon>Lamiales</taxon>
        <taxon>Oleaceae</taxon>
        <taxon>Oleeae</taxon>
        <taxon>Olea</taxon>
    </lineage>
</organism>
<dbReference type="Proteomes" id="UP000594638">
    <property type="component" value="Unassembled WGS sequence"/>
</dbReference>
<evidence type="ECO:0000313" key="2">
    <source>
        <dbReference type="EMBL" id="CAA2956409.1"/>
    </source>
</evidence>
<keyword evidence="3" id="KW-1185">Reference proteome</keyword>
<sequence length="171" mass="18106">TSIHVTAIDSIVNVNSLFTIAIFIGFSFTVPKAHIVGNTQSCHVGIETVRRLIVSEIVSFSSFLFSSLIAQSLKLTINSLNSLDPIEHLKADINSSALKFGLLGSAVGSVVGCLSLIVSISYAIQVKLGVISCGGESVFAVAVLAVLVGIYIMATILHLFHCFIPQIMADK</sequence>
<name>A0A8S0PW12_OLEEU</name>
<feature type="transmembrane region" description="Helical" evidence="1">
    <location>
        <begin position="137"/>
        <end position="164"/>
    </location>
</feature>
<dbReference type="AlphaFoldDB" id="A0A8S0PW12"/>
<dbReference type="OrthoDB" id="666653at2759"/>
<keyword evidence="1" id="KW-1133">Transmembrane helix</keyword>
<keyword evidence="1" id="KW-0472">Membrane</keyword>
<dbReference type="Gramene" id="OE9A109702T2">
    <property type="protein sequence ID" value="OE9A109702C2"/>
    <property type="gene ID" value="OE9A109702"/>
</dbReference>
<comment type="caution">
    <text evidence="2">The sequence shown here is derived from an EMBL/GenBank/DDBJ whole genome shotgun (WGS) entry which is preliminary data.</text>
</comment>
<evidence type="ECO:0000313" key="3">
    <source>
        <dbReference type="Proteomes" id="UP000594638"/>
    </source>
</evidence>
<gene>
    <name evidence="2" type="ORF">OLEA9_A109702</name>
</gene>
<proteinExistence type="predicted"/>
<dbReference type="PANTHER" id="PTHR33430:SF6">
    <property type="entry name" value="MATERNAL EFFECT EMBRYO ARREST PROTEIN"/>
    <property type="match status" value="1"/>
</dbReference>
<feature type="non-terminal residue" evidence="2">
    <location>
        <position position="1"/>
    </location>
</feature>
<feature type="transmembrane region" description="Helical" evidence="1">
    <location>
        <begin position="100"/>
        <end position="125"/>
    </location>
</feature>
<reference evidence="2 3" key="1">
    <citation type="submission" date="2019-12" db="EMBL/GenBank/DDBJ databases">
        <authorList>
            <person name="Alioto T."/>
            <person name="Alioto T."/>
            <person name="Gomez Garrido J."/>
        </authorList>
    </citation>
    <scope>NUCLEOTIDE SEQUENCE [LARGE SCALE GENOMIC DNA]</scope>
</reference>
<dbReference type="EMBL" id="CACTIH010000187">
    <property type="protein sequence ID" value="CAA2956409.1"/>
    <property type="molecule type" value="Genomic_DNA"/>
</dbReference>
<evidence type="ECO:0000256" key="1">
    <source>
        <dbReference type="SAM" id="Phobius"/>
    </source>
</evidence>